<protein>
    <submittedName>
        <fullName evidence="2">Uncharacterized protein</fullName>
    </submittedName>
</protein>
<comment type="caution">
    <text evidence="2">The sequence shown here is derived from an EMBL/GenBank/DDBJ whole genome shotgun (WGS) entry which is preliminary data.</text>
</comment>
<gene>
    <name evidence="2" type="ORF">B0H15DRAFT_957648</name>
</gene>
<dbReference type="EMBL" id="JARJCN010000128">
    <property type="protein sequence ID" value="KAJ7070444.1"/>
    <property type="molecule type" value="Genomic_DNA"/>
</dbReference>
<name>A0AAD6XE55_9AGAR</name>
<keyword evidence="3" id="KW-1185">Reference proteome</keyword>
<feature type="compositionally biased region" description="Pro residues" evidence="1">
    <location>
        <begin position="193"/>
        <end position="203"/>
    </location>
</feature>
<evidence type="ECO:0000313" key="3">
    <source>
        <dbReference type="Proteomes" id="UP001222325"/>
    </source>
</evidence>
<accession>A0AAD6XE55</accession>
<dbReference type="Proteomes" id="UP001222325">
    <property type="component" value="Unassembled WGS sequence"/>
</dbReference>
<evidence type="ECO:0000313" key="2">
    <source>
        <dbReference type="EMBL" id="KAJ7070444.1"/>
    </source>
</evidence>
<organism evidence="2 3">
    <name type="scientific">Mycena belliarum</name>
    <dbReference type="NCBI Taxonomy" id="1033014"/>
    <lineage>
        <taxon>Eukaryota</taxon>
        <taxon>Fungi</taxon>
        <taxon>Dikarya</taxon>
        <taxon>Basidiomycota</taxon>
        <taxon>Agaricomycotina</taxon>
        <taxon>Agaricomycetes</taxon>
        <taxon>Agaricomycetidae</taxon>
        <taxon>Agaricales</taxon>
        <taxon>Marasmiineae</taxon>
        <taxon>Mycenaceae</taxon>
        <taxon>Mycena</taxon>
    </lineage>
</organism>
<dbReference type="AlphaFoldDB" id="A0AAD6XE55"/>
<feature type="region of interest" description="Disordered" evidence="1">
    <location>
        <begin position="192"/>
        <end position="220"/>
    </location>
</feature>
<proteinExistence type="predicted"/>
<sequence length="350" mass="38134">MRSKRDFSPRTALERATSCVPVNPHRQDAPVKCALVIASLSRARLQKQSTSHITPLGHIHLSHATSPLNLMKMNDSTTHARPQYPLLAAPPRRGLPPIMLRLHALLLAFTICSFPHSLLPWRRRLTRRSPDWYAMRSIRPHHPPRRRAATPQTVLPRPALVAARHPMKLEGVLFALAGSRVDISTVFRYGSHPLPPPPSPSTSPPCSAVRDDSPSPGFASPRVCTGVPRASGEQDLHSVASCQSACRVVGPSSTAPPGSTVSSRVARTARGESLRPSFLDSSTRTSDHLRSDRCSSRLYCSLVVTVPPVVPESAHILRVLVLVSSKLFCSSARRHPRSSRVLVPASASSH</sequence>
<evidence type="ECO:0000256" key="1">
    <source>
        <dbReference type="SAM" id="MobiDB-lite"/>
    </source>
</evidence>
<reference evidence="2" key="1">
    <citation type="submission" date="2023-03" db="EMBL/GenBank/DDBJ databases">
        <title>Massive genome expansion in bonnet fungi (Mycena s.s.) driven by repeated elements and novel gene families across ecological guilds.</title>
        <authorList>
            <consortium name="Lawrence Berkeley National Laboratory"/>
            <person name="Harder C.B."/>
            <person name="Miyauchi S."/>
            <person name="Viragh M."/>
            <person name="Kuo A."/>
            <person name="Thoen E."/>
            <person name="Andreopoulos B."/>
            <person name="Lu D."/>
            <person name="Skrede I."/>
            <person name="Drula E."/>
            <person name="Henrissat B."/>
            <person name="Morin E."/>
            <person name="Kohler A."/>
            <person name="Barry K."/>
            <person name="LaButti K."/>
            <person name="Morin E."/>
            <person name="Salamov A."/>
            <person name="Lipzen A."/>
            <person name="Mereny Z."/>
            <person name="Hegedus B."/>
            <person name="Baldrian P."/>
            <person name="Stursova M."/>
            <person name="Weitz H."/>
            <person name="Taylor A."/>
            <person name="Grigoriev I.V."/>
            <person name="Nagy L.G."/>
            <person name="Martin F."/>
            <person name="Kauserud H."/>
        </authorList>
    </citation>
    <scope>NUCLEOTIDE SEQUENCE</scope>
    <source>
        <strain evidence="2">CBHHK173m</strain>
    </source>
</reference>